<feature type="region of interest" description="Disordered" evidence="4">
    <location>
        <begin position="75"/>
        <end position="125"/>
    </location>
</feature>
<dbReference type="PANTHER" id="PTHR46423:SF1">
    <property type="entry name" value="RNA POLYMERASE II-ASSOCIATED PROTEIN 3"/>
    <property type="match status" value="1"/>
</dbReference>
<feature type="region of interest" description="Disordered" evidence="4">
    <location>
        <begin position="581"/>
        <end position="630"/>
    </location>
</feature>
<protein>
    <submittedName>
        <fullName evidence="5">Uncharacterized protein</fullName>
    </submittedName>
</protein>
<dbReference type="PANTHER" id="PTHR46423">
    <property type="entry name" value="RNA POLYMERASE II-ASSOCIATED PROTEIN 3"/>
    <property type="match status" value="1"/>
</dbReference>
<dbReference type="InterPro" id="IPR019734">
    <property type="entry name" value="TPR_rpt"/>
</dbReference>
<dbReference type="InterPro" id="IPR051966">
    <property type="entry name" value="RPAP3"/>
</dbReference>
<dbReference type="Proteomes" id="UP000789595">
    <property type="component" value="Unassembled WGS sequence"/>
</dbReference>
<evidence type="ECO:0000256" key="1">
    <source>
        <dbReference type="ARBA" id="ARBA00022803"/>
    </source>
</evidence>
<organism evidence="5 6">
    <name type="scientific">Pelagomonas calceolata</name>
    <dbReference type="NCBI Taxonomy" id="35677"/>
    <lineage>
        <taxon>Eukaryota</taxon>
        <taxon>Sar</taxon>
        <taxon>Stramenopiles</taxon>
        <taxon>Ochrophyta</taxon>
        <taxon>Pelagophyceae</taxon>
        <taxon>Pelagomonadales</taxon>
        <taxon>Pelagomonadaceae</taxon>
        <taxon>Pelagomonas</taxon>
    </lineage>
</organism>
<feature type="repeat" description="TPR" evidence="2">
    <location>
        <begin position="164"/>
        <end position="197"/>
    </location>
</feature>
<dbReference type="SUPFAM" id="SSF48452">
    <property type="entry name" value="TPR-like"/>
    <property type="match status" value="1"/>
</dbReference>
<proteinExistence type="predicted"/>
<dbReference type="PROSITE" id="PS50005">
    <property type="entry name" value="TPR"/>
    <property type="match status" value="1"/>
</dbReference>
<dbReference type="GO" id="GO:0101031">
    <property type="term" value="C:protein folding chaperone complex"/>
    <property type="evidence" value="ECO:0007669"/>
    <property type="project" value="TreeGrafter"/>
</dbReference>
<feature type="compositionally biased region" description="Acidic residues" evidence="4">
    <location>
        <begin position="104"/>
        <end position="117"/>
    </location>
</feature>
<name>A0A8J2S6Q7_9STRA</name>
<feature type="coiled-coil region" evidence="3">
    <location>
        <begin position="144"/>
        <end position="197"/>
    </location>
</feature>
<sequence length="630" mass="68710">MPAIKHHSAEERKKIIESAQKAVLEDCRKRKEEAESWGPRGPTPSDEDNEAVPLQDVGSLLGRTKDIDAVRKIIQRSKAAKTPEERAKNARDLMELYGPLPTPPEEEQTSDSEEEDVAPPKVPEKPVGITMREAANEQFRKGQYREALAAYDRAAEALDGAEAAKCHANKAEAYLRLKEYELAAESASKALELDESNVKARYRRGKAALELGDAAAALEDLGQAAKSGDKASSELFRKALETQRRAAFNQAVEEETGPYDLEVLVDAYRVGSDDPEGLRPFLETAQSAGLLSSDADLEEAADLTDFSTQIYDASAVPFLTRLRAIRKAVEAQKKPPSPKFAEPWPEHERNAFTEKFGVKPFIKADAAACLDAENESFVRAVLSNNFEGDDVAFVNSLRRLGVPASLVFAAFFKISDGRNDLAMHVLRGEDVSGELKDALEAIERDAARAYTNTQDCVEALETWACFTSAALDEYGRLASDFDEIAAQYALQAADDLKSDPRRLLKATQATFDACRRSFGGRPRTGRGPLVRVAIKRAAALAALGREAAARDALGEAWGGALHLVFRERGDAGDRTALAAEEKEARAALEELKEPEPEPARAPLSGGMSPPTTTGPVYSSRCVLRRQNPPE</sequence>
<dbReference type="AlphaFoldDB" id="A0A8J2S6Q7"/>
<feature type="compositionally biased region" description="Basic and acidic residues" evidence="4">
    <location>
        <begin position="581"/>
        <end position="598"/>
    </location>
</feature>
<gene>
    <name evidence="5" type="ORF">PECAL_1P29200</name>
</gene>
<dbReference type="InterPro" id="IPR011990">
    <property type="entry name" value="TPR-like_helical_dom_sf"/>
</dbReference>
<evidence type="ECO:0000256" key="3">
    <source>
        <dbReference type="SAM" id="Coils"/>
    </source>
</evidence>
<evidence type="ECO:0000313" key="5">
    <source>
        <dbReference type="EMBL" id="CAH0366428.1"/>
    </source>
</evidence>
<dbReference type="EMBL" id="CAKKNE010000001">
    <property type="protein sequence ID" value="CAH0366428.1"/>
    <property type="molecule type" value="Genomic_DNA"/>
</dbReference>
<feature type="compositionally biased region" description="Basic and acidic residues" evidence="4">
    <location>
        <begin position="81"/>
        <end position="94"/>
    </location>
</feature>
<evidence type="ECO:0000256" key="2">
    <source>
        <dbReference type="PROSITE-ProRule" id="PRU00339"/>
    </source>
</evidence>
<feature type="region of interest" description="Disordered" evidence="4">
    <location>
        <begin position="26"/>
        <end position="61"/>
    </location>
</feature>
<dbReference type="SMART" id="SM00028">
    <property type="entry name" value="TPR"/>
    <property type="match status" value="3"/>
</dbReference>
<evidence type="ECO:0000313" key="6">
    <source>
        <dbReference type="Proteomes" id="UP000789595"/>
    </source>
</evidence>
<keyword evidence="3" id="KW-0175">Coiled coil</keyword>
<keyword evidence="6" id="KW-1185">Reference proteome</keyword>
<keyword evidence="1 2" id="KW-0802">TPR repeat</keyword>
<evidence type="ECO:0000256" key="4">
    <source>
        <dbReference type="SAM" id="MobiDB-lite"/>
    </source>
</evidence>
<comment type="caution">
    <text evidence="5">The sequence shown here is derived from an EMBL/GenBank/DDBJ whole genome shotgun (WGS) entry which is preliminary data.</text>
</comment>
<dbReference type="Gene3D" id="1.25.40.10">
    <property type="entry name" value="Tetratricopeptide repeat domain"/>
    <property type="match status" value="1"/>
</dbReference>
<accession>A0A8J2S6Q7</accession>
<reference evidence="5" key="1">
    <citation type="submission" date="2021-11" db="EMBL/GenBank/DDBJ databases">
        <authorList>
            <consortium name="Genoscope - CEA"/>
            <person name="William W."/>
        </authorList>
    </citation>
    <scope>NUCLEOTIDE SEQUENCE</scope>
</reference>